<dbReference type="Proteomes" id="UP000240830">
    <property type="component" value="Unassembled WGS sequence"/>
</dbReference>
<keyword evidence="1" id="KW-1133">Transmembrane helix</keyword>
<protein>
    <submittedName>
        <fullName evidence="3">Uncharacterized protein</fullName>
    </submittedName>
</protein>
<keyword evidence="2" id="KW-0732">Signal</keyword>
<sequence length="306" mass="32619">MQLSLTTLAFAFISIVSARDLSIAKKDSKQVTIKSKGTGEVLWFSLSISNGVPLFEIKGSEKDDESGAKANVQLALEDFNEQGAKKCLSLAGTQGYWSDINVEQVGEDSKKPNQVILRSTMTHQDKDIAGNYFVLALEASIDKDGDAFEIRQQIQNFPYTDGKGVLDAGQLISSSHKGNAKKDASKITLASGGLAVIADSAIEDGTPTTIKAVRMDEAKGAPRSGLCEQSKRAHVEFGAVRPKNATYSERLVFYPNSIKIVQEQKPDTKGEPKDHVKGMTLNGAAPSGAISLGLGASLLALFGLLA</sequence>
<keyword evidence="4" id="KW-1185">Reference proteome</keyword>
<comment type="caution">
    <text evidence="3">The sequence shown here is derived from an EMBL/GenBank/DDBJ whole genome shotgun (WGS) entry which is preliminary data.</text>
</comment>
<evidence type="ECO:0000256" key="2">
    <source>
        <dbReference type="SAM" id="SignalP"/>
    </source>
</evidence>
<feature type="transmembrane region" description="Helical" evidence="1">
    <location>
        <begin position="284"/>
        <end position="305"/>
    </location>
</feature>
<name>A0A2H9TMA3_9FUNG</name>
<evidence type="ECO:0000313" key="3">
    <source>
        <dbReference type="EMBL" id="PJF18883.1"/>
    </source>
</evidence>
<organism evidence="3 4">
    <name type="scientific">Paramicrosporidium saccamoebae</name>
    <dbReference type="NCBI Taxonomy" id="1246581"/>
    <lineage>
        <taxon>Eukaryota</taxon>
        <taxon>Fungi</taxon>
        <taxon>Fungi incertae sedis</taxon>
        <taxon>Cryptomycota</taxon>
        <taxon>Cryptomycota incertae sedis</taxon>
        <taxon>Paramicrosporidium</taxon>
    </lineage>
</organism>
<keyword evidence="1" id="KW-0472">Membrane</keyword>
<accession>A0A2H9TMA3</accession>
<proteinExistence type="predicted"/>
<feature type="chain" id="PRO_5014186050" evidence="2">
    <location>
        <begin position="19"/>
        <end position="306"/>
    </location>
</feature>
<dbReference type="AlphaFoldDB" id="A0A2H9TMA3"/>
<keyword evidence="1" id="KW-0812">Transmembrane</keyword>
<feature type="signal peptide" evidence="2">
    <location>
        <begin position="1"/>
        <end position="18"/>
    </location>
</feature>
<evidence type="ECO:0000256" key="1">
    <source>
        <dbReference type="SAM" id="Phobius"/>
    </source>
</evidence>
<gene>
    <name evidence="3" type="ORF">PSACC_01292</name>
</gene>
<evidence type="ECO:0000313" key="4">
    <source>
        <dbReference type="Proteomes" id="UP000240830"/>
    </source>
</evidence>
<reference evidence="3 4" key="1">
    <citation type="submission" date="2016-10" db="EMBL/GenBank/DDBJ databases">
        <title>The genome of Paramicrosporidium saccamoebae is the missing link in understanding Cryptomycota and Microsporidia evolution.</title>
        <authorList>
            <person name="Quandt C.A."/>
            <person name="Beaudet D."/>
            <person name="Corsaro D."/>
            <person name="Michel R."/>
            <person name="Corradi N."/>
            <person name="James T."/>
        </authorList>
    </citation>
    <scope>NUCLEOTIDE SEQUENCE [LARGE SCALE GENOMIC DNA]</scope>
    <source>
        <strain evidence="3 4">KSL3</strain>
    </source>
</reference>
<dbReference type="EMBL" id="MTSL01000097">
    <property type="protein sequence ID" value="PJF18883.1"/>
    <property type="molecule type" value="Genomic_DNA"/>
</dbReference>